<feature type="compositionally biased region" description="Gly residues" evidence="1">
    <location>
        <begin position="106"/>
        <end position="115"/>
    </location>
</feature>
<dbReference type="AlphaFoldDB" id="A0A6V7QXT1"/>
<proteinExistence type="predicted"/>
<dbReference type="PANTHER" id="PTHR35283">
    <property type="entry name" value="T12C22.21 PROTEIN"/>
    <property type="match status" value="1"/>
</dbReference>
<evidence type="ECO:0000256" key="2">
    <source>
        <dbReference type="SAM" id="Phobius"/>
    </source>
</evidence>
<name>A0A6V7QXT1_ANACO</name>
<keyword evidence="2" id="KW-1133">Transmembrane helix</keyword>
<feature type="region of interest" description="Disordered" evidence="1">
    <location>
        <begin position="1"/>
        <end position="32"/>
    </location>
</feature>
<feature type="transmembrane region" description="Helical" evidence="2">
    <location>
        <begin position="185"/>
        <end position="201"/>
    </location>
</feature>
<keyword evidence="2" id="KW-0472">Membrane</keyword>
<sequence>MRLLTHVEHEPHTPKSYGDDVGAEPSSERRSLGAAVPFPFTFLPPPKPYSASPLFSKPTPKFPLRNPRIGRRGRSPPPPLTPRLSLSSADDAAGPSTRPLPSAAEHGGGGGGGGETVFVGDDEVPLEGVIQFEKPRGVSSKLLSSAQVGLLAGGDVLCLLIFSAVGRFSHGFAVLDFETLKTADPFIAGWILSAYFLGAYGDDGKGMNGSMKAITAAAKSWAVGIPLGIIIRAVTSGHIPPINFILVTMASTGVLLLVWRALVSNLLSGRQSKQNDVYRQGSPFELFELLTSLVRRW</sequence>
<gene>
    <name evidence="3" type="ORF">CB5_LOCUS30872</name>
</gene>
<feature type="transmembrane region" description="Helical" evidence="2">
    <location>
        <begin position="142"/>
        <end position="165"/>
    </location>
</feature>
<reference evidence="3" key="1">
    <citation type="submission" date="2020-07" db="EMBL/GenBank/DDBJ databases">
        <authorList>
            <person name="Lin J."/>
        </authorList>
    </citation>
    <scope>NUCLEOTIDE SEQUENCE</scope>
</reference>
<dbReference type="EMBL" id="CAJEUB010000058">
    <property type="protein sequence ID" value="CAD1847661.1"/>
    <property type="molecule type" value="Genomic_DNA"/>
</dbReference>
<dbReference type="Pfam" id="PF11255">
    <property type="entry name" value="DUF3054"/>
    <property type="match status" value="1"/>
</dbReference>
<dbReference type="InterPro" id="IPR021414">
    <property type="entry name" value="DUF3054"/>
</dbReference>
<feature type="transmembrane region" description="Helical" evidence="2">
    <location>
        <begin position="213"/>
        <end position="235"/>
    </location>
</feature>
<evidence type="ECO:0000313" key="3">
    <source>
        <dbReference type="EMBL" id="CAD1847661.1"/>
    </source>
</evidence>
<feature type="transmembrane region" description="Helical" evidence="2">
    <location>
        <begin position="241"/>
        <end position="263"/>
    </location>
</feature>
<feature type="region of interest" description="Disordered" evidence="1">
    <location>
        <begin position="47"/>
        <end position="117"/>
    </location>
</feature>
<organism evidence="3">
    <name type="scientific">Ananas comosus var. bracteatus</name>
    <name type="common">red pineapple</name>
    <dbReference type="NCBI Taxonomy" id="296719"/>
    <lineage>
        <taxon>Eukaryota</taxon>
        <taxon>Viridiplantae</taxon>
        <taxon>Streptophyta</taxon>
        <taxon>Embryophyta</taxon>
        <taxon>Tracheophyta</taxon>
        <taxon>Spermatophyta</taxon>
        <taxon>Magnoliopsida</taxon>
        <taxon>Liliopsida</taxon>
        <taxon>Poales</taxon>
        <taxon>Bromeliaceae</taxon>
        <taxon>Bromelioideae</taxon>
        <taxon>Ananas</taxon>
    </lineage>
</organism>
<keyword evidence="2" id="KW-0812">Transmembrane</keyword>
<accession>A0A6V7QXT1</accession>
<protein>
    <submittedName>
        <fullName evidence="3">Uncharacterized protein</fullName>
    </submittedName>
</protein>
<dbReference type="PANTHER" id="PTHR35283:SF3">
    <property type="entry name" value="T12C22.21 PROTEIN"/>
    <property type="match status" value="1"/>
</dbReference>
<feature type="compositionally biased region" description="Basic and acidic residues" evidence="1">
    <location>
        <begin position="1"/>
        <end position="13"/>
    </location>
</feature>
<evidence type="ECO:0000256" key="1">
    <source>
        <dbReference type="SAM" id="MobiDB-lite"/>
    </source>
</evidence>